<evidence type="ECO:0000256" key="2">
    <source>
        <dbReference type="SAM" id="MobiDB-lite"/>
    </source>
</evidence>
<dbReference type="PANTHER" id="PTHR10015">
    <property type="entry name" value="HEAT SHOCK TRANSCRIPTION FACTOR"/>
    <property type="match status" value="1"/>
</dbReference>
<gene>
    <name evidence="3" type="ORF">MKW98_026365</name>
</gene>
<sequence>MRPIDSRVSVGYCAQGFRKVETDRWEFANEDFLRGRRHLLKNIHRRKSLQGQQIGGFSQFTGETGISRLDGEVQQLRNDRNFLMQELSNLHREHRGRAEQVEVMKQRMTVAEQRQKQMLSFLAKVLQNPVFLSRLQLMKKQREITSPRMKRKFIKQQSADGCKLASSVEGKIVNYDAKLCHVASSALSDIEEPVTDKHLTDNFLDDMVGKLELGATHKQVQVWNVASNELVQELVGASGQMRMEVLDVGSLGCQGGKEVLNGQPEVVGEPFVSFAEDLAKEKTFPDFMSPGVESIIKEEDIWSKGSEISFGLPTYTSDIWGDLANFDPQDLQVIGEFSNLWDQELEAAGGSGSNMWAGDELSFNGTESSPDN</sequence>
<dbReference type="GO" id="GO:0005634">
    <property type="term" value="C:nucleus"/>
    <property type="evidence" value="ECO:0007669"/>
    <property type="project" value="TreeGrafter"/>
</dbReference>
<organism evidence="3 4">
    <name type="scientific">Papaver atlanticum</name>
    <dbReference type="NCBI Taxonomy" id="357466"/>
    <lineage>
        <taxon>Eukaryota</taxon>
        <taxon>Viridiplantae</taxon>
        <taxon>Streptophyta</taxon>
        <taxon>Embryophyta</taxon>
        <taxon>Tracheophyta</taxon>
        <taxon>Spermatophyta</taxon>
        <taxon>Magnoliopsida</taxon>
        <taxon>Ranunculales</taxon>
        <taxon>Papaveraceae</taxon>
        <taxon>Papaveroideae</taxon>
        <taxon>Papaver</taxon>
    </lineage>
</organism>
<feature type="compositionally biased region" description="Polar residues" evidence="2">
    <location>
        <begin position="363"/>
        <end position="372"/>
    </location>
</feature>
<dbReference type="GO" id="GO:0003700">
    <property type="term" value="F:DNA-binding transcription factor activity"/>
    <property type="evidence" value="ECO:0007669"/>
    <property type="project" value="TreeGrafter"/>
</dbReference>
<protein>
    <submittedName>
        <fullName evidence="3">Uncharacterized protein</fullName>
    </submittedName>
</protein>
<dbReference type="AlphaFoldDB" id="A0AAD4XH46"/>
<feature type="region of interest" description="Disordered" evidence="2">
    <location>
        <begin position="351"/>
        <end position="372"/>
    </location>
</feature>
<evidence type="ECO:0000256" key="1">
    <source>
        <dbReference type="SAM" id="Coils"/>
    </source>
</evidence>
<proteinExistence type="predicted"/>
<dbReference type="GO" id="GO:0006357">
    <property type="term" value="P:regulation of transcription by RNA polymerase II"/>
    <property type="evidence" value="ECO:0007669"/>
    <property type="project" value="TreeGrafter"/>
</dbReference>
<dbReference type="EMBL" id="JAJJMB010009088">
    <property type="protein sequence ID" value="KAI3916623.1"/>
    <property type="molecule type" value="Genomic_DNA"/>
</dbReference>
<keyword evidence="1" id="KW-0175">Coiled coil</keyword>
<dbReference type="Proteomes" id="UP001202328">
    <property type="component" value="Unassembled WGS sequence"/>
</dbReference>
<feature type="coiled-coil region" evidence="1">
    <location>
        <begin position="66"/>
        <end position="93"/>
    </location>
</feature>
<keyword evidence="4" id="KW-1185">Reference proteome</keyword>
<comment type="caution">
    <text evidence="3">The sequence shown here is derived from an EMBL/GenBank/DDBJ whole genome shotgun (WGS) entry which is preliminary data.</text>
</comment>
<evidence type="ECO:0000313" key="3">
    <source>
        <dbReference type="EMBL" id="KAI3916623.1"/>
    </source>
</evidence>
<dbReference type="PANTHER" id="PTHR10015:SF337">
    <property type="entry name" value="HEAT STRESS TRANSCRIPTION FACTOR A-3"/>
    <property type="match status" value="1"/>
</dbReference>
<dbReference type="GO" id="GO:0000978">
    <property type="term" value="F:RNA polymerase II cis-regulatory region sequence-specific DNA binding"/>
    <property type="evidence" value="ECO:0007669"/>
    <property type="project" value="TreeGrafter"/>
</dbReference>
<evidence type="ECO:0000313" key="4">
    <source>
        <dbReference type="Proteomes" id="UP001202328"/>
    </source>
</evidence>
<reference evidence="3" key="1">
    <citation type="submission" date="2022-04" db="EMBL/GenBank/DDBJ databases">
        <title>A functionally conserved STORR gene fusion in Papaver species that diverged 16.8 million years ago.</title>
        <authorList>
            <person name="Catania T."/>
        </authorList>
    </citation>
    <scope>NUCLEOTIDE SEQUENCE</scope>
    <source>
        <strain evidence="3">S-188037</strain>
    </source>
</reference>
<dbReference type="GO" id="GO:0034605">
    <property type="term" value="P:cellular response to heat"/>
    <property type="evidence" value="ECO:0007669"/>
    <property type="project" value="TreeGrafter"/>
</dbReference>
<name>A0AAD4XH46_9MAGN</name>
<accession>A0AAD4XH46</accession>